<feature type="chain" id="PRO_5043025245" evidence="2">
    <location>
        <begin position="24"/>
        <end position="139"/>
    </location>
</feature>
<dbReference type="EMBL" id="JBBCAQ010000032">
    <property type="protein sequence ID" value="KAK7583708.1"/>
    <property type="molecule type" value="Genomic_DNA"/>
</dbReference>
<evidence type="ECO:0000313" key="3">
    <source>
        <dbReference type="EMBL" id="KAK7583708.1"/>
    </source>
</evidence>
<reference evidence="3 4" key="1">
    <citation type="submission" date="2024-03" db="EMBL/GenBank/DDBJ databases">
        <title>Adaptation during the transition from Ophiocordyceps entomopathogen to insect associate is accompanied by gene loss and intensified selection.</title>
        <authorList>
            <person name="Ward C.M."/>
            <person name="Onetto C.A."/>
            <person name="Borneman A.R."/>
        </authorList>
    </citation>
    <scope>NUCLEOTIDE SEQUENCE [LARGE SCALE GENOMIC DNA]</scope>
    <source>
        <strain evidence="3">AWRI1</strain>
        <tissue evidence="3">Single Adult Female</tissue>
    </source>
</reference>
<protein>
    <submittedName>
        <fullName evidence="3">Uncharacterized protein</fullName>
    </submittedName>
</protein>
<feature type="region of interest" description="Disordered" evidence="1">
    <location>
        <begin position="78"/>
        <end position="103"/>
    </location>
</feature>
<name>A0AAN9TCE9_9HEMI</name>
<organism evidence="3 4">
    <name type="scientific">Parthenolecanium corni</name>
    <dbReference type="NCBI Taxonomy" id="536013"/>
    <lineage>
        <taxon>Eukaryota</taxon>
        <taxon>Metazoa</taxon>
        <taxon>Ecdysozoa</taxon>
        <taxon>Arthropoda</taxon>
        <taxon>Hexapoda</taxon>
        <taxon>Insecta</taxon>
        <taxon>Pterygota</taxon>
        <taxon>Neoptera</taxon>
        <taxon>Paraneoptera</taxon>
        <taxon>Hemiptera</taxon>
        <taxon>Sternorrhyncha</taxon>
        <taxon>Coccoidea</taxon>
        <taxon>Coccidae</taxon>
        <taxon>Parthenolecanium</taxon>
    </lineage>
</organism>
<proteinExistence type="predicted"/>
<evidence type="ECO:0000256" key="1">
    <source>
        <dbReference type="SAM" id="MobiDB-lite"/>
    </source>
</evidence>
<evidence type="ECO:0000256" key="2">
    <source>
        <dbReference type="SAM" id="SignalP"/>
    </source>
</evidence>
<keyword evidence="4" id="KW-1185">Reference proteome</keyword>
<accession>A0AAN9TCE9</accession>
<sequence length="139" mass="14292">MLALMLALALVLALALALGLVTATAVSQSAGHRFTASHSFTAVVAVDSSSEMLAKQSSLSIAAAVLVALRLHPANAASANNGHGGPAQQLPPRRPRPADCPHLSLTSNAAPSCQLAEAACGLRWTRRIPRIACNQRRAG</sequence>
<comment type="caution">
    <text evidence="3">The sequence shown here is derived from an EMBL/GenBank/DDBJ whole genome shotgun (WGS) entry which is preliminary data.</text>
</comment>
<gene>
    <name evidence="3" type="ORF">V9T40_004671</name>
</gene>
<dbReference type="AlphaFoldDB" id="A0AAN9TCE9"/>
<keyword evidence="2" id="KW-0732">Signal</keyword>
<feature type="signal peptide" evidence="2">
    <location>
        <begin position="1"/>
        <end position="23"/>
    </location>
</feature>
<evidence type="ECO:0000313" key="4">
    <source>
        <dbReference type="Proteomes" id="UP001367676"/>
    </source>
</evidence>
<dbReference type="Proteomes" id="UP001367676">
    <property type="component" value="Unassembled WGS sequence"/>
</dbReference>